<dbReference type="Pfam" id="PF07690">
    <property type="entry name" value="MFS_1"/>
    <property type="match status" value="1"/>
</dbReference>
<organism evidence="7 8">
    <name type="scientific">Lapillicoccus jejuensis</name>
    <dbReference type="NCBI Taxonomy" id="402171"/>
    <lineage>
        <taxon>Bacteria</taxon>
        <taxon>Bacillati</taxon>
        <taxon>Actinomycetota</taxon>
        <taxon>Actinomycetes</taxon>
        <taxon>Micrococcales</taxon>
        <taxon>Intrasporangiaceae</taxon>
        <taxon>Lapillicoccus</taxon>
    </lineage>
</organism>
<feature type="transmembrane region" description="Helical" evidence="5">
    <location>
        <begin position="244"/>
        <end position="263"/>
    </location>
</feature>
<evidence type="ECO:0000256" key="5">
    <source>
        <dbReference type="SAM" id="Phobius"/>
    </source>
</evidence>
<dbReference type="Proteomes" id="UP000317893">
    <property type="component" value="Unassembled WGS sequence"/>
</dbReference>
<protein>
    <submittedName>
        <fullName evidence="7">EmrB/QacA subfamily drug resistance transporter</fullName>
    </submittedName>
</protein>
<dbReference type="AlphaFoldDB" id="A0A542E0R4"/>
<dbReference type="PRINTS" id="PR01036">
    <property type="entry name" value="TCRTETB"/>
</dbReference>
<evidence type="ECO:0000256" key="3">
    <source>
        <dbReference type="ARBA" id="ARBA00022989"/>
    </source>
</evidence>
<dbReference type="PANTHER" id="PTHR42718">
    <property type="entry name" value="MAJOR FACILITATOR SUPERFAMILY MULTIDRUG TRANSPORTER MFSC"/>
    <property type="match status" value="1"/>
</dbReference>
<evidence type="ECO:0000256" key="2">
    <source>
        <dbReference type="ARBA" id="ARBA00022692"/>
    </source>
</evidence>
<proteinExistence type="predicted"/>
<keyword evidence="2 5" id="KW-0812">Transmembrane</keyword>
<dbReference type="GO" id="GO:0005886">
    <property type="term" value="C:plasma membrane"/>
    <property type="evidence" value="ECO:0007669"/>
    <property type="project" value="UniProtKB-SubCell"/>
</dbReference>
<dbReference type="InterPro" id="IPR036259">
    <property type="entry name" value="MFS_trans_sf"/>
</dbReference>
<evidence type="ECO:0000259" key="6">
    <source>
        <dbReference type="PROSITE" id="PS50850"/>
    </source>
</evidence>
<feature type="transmembrane region" description="Helical" evidence="5">
    <location>
        <begin position="359"/>
        <end position="377"/>
    </location>
</feature>
<feature type="transmembrane region" description="Helical" evidence="5">
    <location>
        <begin position="62"/>
        <end position="82"/>
    </location>
</feature>
<dbReference type="InterPro" id="IPR020846">
    <property type="entry name" value="MFS_dom"/>
</dbReference>
<feature type="transmembrane region" description="Helical" evidence="5">
    <location>
        <begin position="321"/>
        <end position="347"/>
    </location>
</feature>
<gene>
    <name evidence="7" type="ORF">FB458_2017</name>
</gene>
<keyword evidence="4 5" id="KW-0472">Membrane</keyword>
<accession>A0A542E0R4</accession>
<sequence length="490" mass="49448">MTSLAYDAPPTPAAAAPDLPTGRARTLALVALLLASAMELLDVTIVNVALPSIERGLGASAVQLQWMVAAYPLAFAVALVTGSRLGDRFGRRRLFIVGLVAFTLMSAACGLAPGASELVVFRALQGLGAAAMIPQVLTCIQVLYPLAERAAAMGVFTALAGVTSVLGPVVGAVLTTVDVAGLGWRSIFLVNVPVGVVALLAALRLVPESRSERRPGLTPVAVLALAGTLLAILLPLTVGREHGWPVGGFVVMAAGLVALAALVRRQLHLAATGREPLVALGLYRVRSFAAGSLVHAMLFVAMSATFLCQTVYLQAGLGWSVLHAGLAALPYAVTTSLAAGLGMAVLVPRIGPRVLQLGALVWAVGTLAMVATVHLAGAGASTWVFVPAFVLSGAGFGLLVAPVGMFTIADVPVADAGSASGLLGTTGQLGSAVGAAVVGTLFFSVAVAQRATTPYGALAPAFEVVLLVLVGLLVVVAVAAGRLPRTAPTA</sequence>
<feature type="transmembrane region" description="Helical" evidence="5">
    <location>
        <begin position="429"/>
        <end position="449"/>
    </location>
</feature>
<feature type="transmembrane region" description="Helical" evidence="5">
    <location>
        <begin position="186"/>
        <end position="205"/>
    </location>
</feature>
<feature type="transmembrane region" description="Helical" evidence="5">
    <location>
        <begin position="293"/>
        <end position="315"/>
    </location>
</feature>
<comment type="caution">
    <text evidence="7">The sequence shown here is derived from an EMBL/GenBank/DDBJ whole genome shotgun (WGS) entry which is preliminary data.</text>
</comment>
<dbReference type="Gene3D" id="1.20.1250.20">
    <property type="entry name" value="MFS general substrate transporter like domains"/>
    <property type="match status" value="1"/>
</dbReference>
<dbReference type="RefSeq" id="WP_141848368.1">
    <property type="nucleotide sequence ID" value="NZ_BAAAPR010000005.1"/>
</dbReference>
<feature type="transmembrane region" description="Helical" evidence="5">
    <location>
        <begin position="383"/>
        <end position="408"/>
    </location>
</feature>
<name>A0A542E0R4_9MICO</name>
<dbReference type="OrthoDB" id="7375466at2"/>
<keyword evidence="8" id="KW-1185">Reference proteome</keyword>
<dbReference type="GO" id="GO:0022857">
    <property type="term" value="F:transmembrane transporter activity"/>
    <property type="evidence" value="ECO:0007669"/>
    <property type="project" value="InterPro"/>
</dbReference>
<dbReference type="Gene3D" id="1.20.1720.10">
    <property type="entry name" value="Multidrug resistance protein D"/>
    <property type="match status" value="1"/>
</dbReference>
<feature type="transmembrane region" description="Helical" evidence="5">
    <location>
        <begin position="27"/>
        <end position="50"/>
    </location>
</feature>
<dbReference type="PANTHER" id="PTHR42718:SF39">
    <property type="entry name" value="ACTINORHODIN TRANSPORTER-RELATED"/>
    <property type="match status" value="1"/>
</dbReference>
<evidence type="ECO:0000256" key="4">
    <source>
        <dbReference type="ARBA" id="ARBA00023136"/>
    </source>
</evidence>
<reference evidence="7 8" key="1">
    <citation type="submission" date="2019-06" db="EMBL/GenBank/DDBJ databases">
        <title>Sequencing the genomes of 1000 actinobacteria strains.</title>
        <authorList>
            <person name="Klenk H.-P."/>
        </authorList>
    </citation>
    <scope>NUCLEOTIDE SEQUENCE [LARGE SCALE GENOMIC DNA]</scope>
    <source>
        <strain evidence="7 8">DSM 18607</strain>
    </source>
</reference>
<evidence type="ECO:0000256" key="1">
    <source>
        <dbReference type="ARBA" id="ARBA00004651"/>
    </source>
</evidence>
<feature type="transmembrane region" description="Helical" evidence="5">
    <location>
        <begin position="119"/>
        <end position="144"/>
    </location>
</feature>
<feature type="transmembrane region" description="Helical" evidence="5">
    <location>
        <begin position="151"/>
        <end position="174"/>
    </location>
</feature>
<keyword evidence="3 5" id="KW-1133">Transmembrane helix</keyword>
<feature type="transmembrane region" description="Helical" evidence="5">
    <location>
        <begin position="455"/>
        <end position="480"/>
    </location>
</feature>
<evidence type="ECO:0000313" key="8">
    <source>
        <dbReference type="Proteomes" id="UP000317893"/>
    </source>
</evidence>
<feature type="transmembrane region" description="Helical" evidence="5">
    <location>
        <begin position="94"/>
        <end position="113"/>
    </location>
</feature>
<dbReference type="InterPro" id="IPR011701">
    <property type="entry name" value="MFS"/>
</dbReference>
<dbReference type="PROSITE" id="PS50850">
    <property type="entry name" value="MFS"/>
    <property type="match status" value="1"/>
</dbReference>
<evidence type="ECO:0000313" key="7">
    <source>
        <dbReference type="EMBL" id="TQJ08916.1"/>
    </source>
</evidence>
<feature type="domain" description="Major facilitator superfamily (MFS) profile" evidence="6">
    <location>
        <begin position="28"/>
        <end position="483"/>
    </location>
</feature>
<feature type="transmembrane region" description="Helical" evidence="5">
    <location>
        <begin position="217"/>
        <end position="238"/>
    </location>
</feature>
<dbReference type="EMBL" id="VFMN01000001">
    <property type="protein sequence ID" value="TQJ08916.1"/>
    <property type="molecule type" value="Genomic_DNA"/>
</dbReference>
<dbReference type="SUPFAM" id="SSF103473">
    <property type="entry name" value="MFS general substrate transporter"/>
    <property type="match status" value="1"/>
</dbReference>
<comment type="subcellular location">
    <subcellularLocation>
        <location evidence="1">Cell membrane</location>
        <topology evidence="1">Multi-pass membrane protein</topology>
    </subcellularLocation>
</comment>